<keyword evidence="1" id="KW-0472">Membrane</keyword>
<organism evidence="4">
    <name type="scientific">Onchocerca flexuosa</name>
    <dbReference type="NCBI Taxonomy" id="387005"/>
    <lineage>
        <taxon>Eukaryota</taxon>
        <taxon>Metazoa</taxon>
        <taxon>Ecdysozoa</taxon>
        <taxon>Nematoda</taxon>
        <taxon>Chromadorea</taxon>
        <taxon>Rhabditida</taxon>
        <taxon>Spirurina</taxon>
        <taxon>Spiruromorpha</taxon>
        <taxon>Filarioidea</taxon>
        <taxon>Onchocercidae</taxon>
        <taxon>Onchocerca</taxon>
    </lineage>
</organism>
<accession>A0A183HTL0</accession>
<gene>
    <name evidence="2" type="ORF">OFLC_LOCUS10825</name>
</gene>
<sequence length="107" mass="12066">MCRSLQRSTFLNLRKLSGGLAVGGLIGFIILEFGFEDLEFCIVAIVMALGNKNKKKKKGLVAALSQKTFKKMQSSFWQAVEPKAKTSRPLKVIFFFLKNLKFALFMI</sequence>
<proteinExistence type="predicted"/>
<feature type="transmembrane region" description="Helical" evidence="1">
    <location>
        <begin position="20"/>
        <end position="49"/>
    </location>
</feature>
<dbReference type="AlphaFoldDB" id="A0A183HTL0"/>
<protein>
    <submittedName>
        <fullName evidence="2 4">Uncharacterized protein</fullName>
    </submittedName>
</protein>
<evidence type="ECO:0000313" key="2">
    <source>
        <dbReference type="EMBL" id="VDO71644.1"/>
    </source>
</evidence>
<dbReference type="STRING" id="387005.A0A183HTL0"/>
<reference evidence="2 3" key="2">
    <citation type="submission" date="2018-11" db="EMBL/GenBank/DDBJ databases">
        <authorList>
            <consortium name="Pathogen Informatics"/>
        </authorList>
    </citation>
    <scope>NUCLEOTIDE SEQUENCE [LARGE SCALE GENOMIC DNA]</scope>
</reference>
<keyword evidence="1" id="KW-1133">Transmembrane helix</keyword>
<keyword evidence="1" id="KW-0812">Transmembrane</keyword>
<evidence type="ECO:0000313" key="4">
    <source>
        <dbReference type="WBParaSite" id="OFLC_0001082201-mRNA-1"/>
    </source>
</evidence>
<evidence type="ECO:0000256" key="1">
    <source>
        <dbReference type="SAM" id="Phobius"/>
    </source>
</evidence>
<name>A0A183HTL0_9BILA</name>
<dbReference type="EMBL" id="UZAJ01014887">
    <property type="protein sequence ID" value="VDO71644.1"/>
    <property type="molecule type" value="Genomic_DNA"/>
</dbReference>
<dbReference type="Proteomes" id="UP000267606">
    <property type="component" value="Unassembled WGS sequence"/>
</dbReference>
<dbReference type="WBParaSite" id="OFLC_0001082201-mRNA-1">
    <property type="protein sequence ID" value="OFLC_0001082201-mRNA-1"/>
    <property type="gene ID" value="OFLC_0001082201"/>
</dbReference>
<evidence type="ECO:0000313" key="3">
    <source>
        <dbReference type="Proteomes" id="UP000267606"/>
    </source>
</evidence>
<keyword evidence="3" id="KW-1185">Reference proteome</keyword>
<reference evidence="4" key="1">
    <citation type="submission" date="2016-06" db="UniProtKB">
        <authorList>
            <consortium name="WormBaseParasite"/>
        </authorList>
    </citation>
    <scope>IDENTIFICATION</scope>
</reference>